<name>A0ABU2RNC3_9ACTN</name>
<keyword evidence="1" id="KW-1133">Transmembrane helix</keyword>
<feature type="transmembrane region" description="Helical" evidence="1">
    <location>
        <begin position="293"/>
        <end position="315"/>
    </location>
</feature>
<feature type="transmembrane region" description="Helical" evidence="1">
    <location>
        <begin position="199"/>
        <end position="216"/>
    </location>
</feature>
<feature type="transmembrane region" description="Helical" evidence="1">
    <location>
        <begin position="170"/>
        <end position="192"/>
    </location>
</feature>
<reference evidence="3" key="1">
    <citation type="submission" date="2023-07" db="EMBL/GenBank/DDBJ databases">
        <title>30 novel species of actinomycetes from the DSMZ collection.</title>
        <authorList>
            <person name="Nouioui I."/>
        </authorList>
    </citation>
    <scope>NUCLEOTIDE SEQUENCE [LARGE SCALE GENOMIC DNA]</scope>
    <source>
        <strain evidence="3">DSM 41770</strain>
    </source>
</reference>
<protein>
    <submittedName>
        <fullName evidence="2">ABC transporter permease</fullName>
    </submittedName>
</protein>
<feature type="transmembrane region" description="Helical" evidence="1">
    <location>
        <begin position="81"/>
        <end position="103"/>
    </location>
</feature>
<dbReference type="Proteomes" id="UP001183777">
    <property type="component" value="Unassembled WGS sequence"/>
</dbReference>
<evidence type="ECO:0000313" key="2">
    <source>
        <dbReference type="EMBL" id="MDT0428879.1"/>
    </source>
</evidence>
<keyword evidence="3" id="KW-1185">Reference proteome</keyword>
<organism evidence="2 3">
    <name type="scientific">Streptomyces salyersiae</name>
    <dbReference type="NCBI Taxonomy" id="3075530"/>
    <lineage>
        <taxon>Bacteria</taxon>
        <taxon>Bacillati</taxon>
        <taxon>Actinomycetota</taxon>
        <taxon>Actinomycetes</taxon>
        <taxon>Kitasatosporales</taxon>
        <taxon>Streptomycetaceae</taxon>
        <taxon>Streptomyces</taxon>
    </lineage>
</organism>
<feature type="transmembrane region" description="Helical" evidence="1">
    <location>
        <begin position="124"/>
        <end position="150"/>
    </location>
</feature>
<keyword evidence="1" id="KW-0472">Membrane</keyword>
<dbReference type="RefSeq" id="WP_200696623.1">
    <property type="nucleotide sequence ID" value="NZ_JAVREX010000005.1"/>
</dbReference>
<gene>
    <name evidence="2" type="ORF">RM649_14635</name>
</gene>
<keyword evidence="1" id="KW-0812">Transmembrane</keyword>
<feature type="transmembrane region" description="Helical" evidence="1">
    <location>
        <begin position="32"/>
        <end position="50"/>
    </location>
</feature>
<comment type="caution">
    <text evidence="2">The sequence shown here is derived from an EMBL/GenBank/DDBJ whole genome shotgun (WGS) entry which is preliminary data.</text>
</comment>
<proteinExistence type="predicted"/>
<evidence type="ECO:0000256" key="1">
    <source>
        <dbReference type="SAM" id="Phobius"/>
    </source>
</evidence>
<evidence type="ECO:0000313" key="3">
    <source>
        <dbReference type="Proteomes" id="UP001183777"/>
    </source>
</evidence>
<dbReference type="EMBL" id="JAVREX010000005">
    <property type="protein sequence ID" value="MDT0428879.1"/>
    <property type="molecule type" value="Genomic_DNA"/>
</dbReference>
<sequence length="322" mass="35160">MSTTLTDASTGRATPRRMVRGLNWLVLRQHRATLLCLLGLTVFVSLWIVYQRAQLIDLLDAAGWPEKDVRQPVVGRQYSSLTVLLGALPVVLAVFLGAPLVAADAEQGTAQLVTTQSVTRRRWLVAKLGWCFGATLLACAVLSAFFTWWWRPYRSVLSISWLDAEVFDNTGPVLPALALFLTAAGVTIGVLLRRVLASMVVTFVFAVAVETAWGMIRQNLAPTRMFTYPLDGELPALLSESYEVERWVGTADGKLYGWGSCVEATEKAQEACLAQKGIVNNVVEYLGQDQMAAMQWTGAGILLAGTAALTAFVVLRSARRPL</sequence>
<accession>A0ABU2RNC3</accession>